<feature type="domain" description="RDRP core" evidence="3">
    <location>
        <begin position="74"/>
        <end position="662"/>
    </location>
</feature>
<evidence type="ECO:0000256" key="1">
    <source>
        <dbReference type="RuleBase" id="RU363098"/>
    </source>
</evidence>
<dbReference type="EMBL" id="KN824279">
    <property type="protein sequence ID" value="KIM33028.1"/>
    <property type="molecule type" value="Genomic_DNA"/>
</dbReference>
<dbReference type="OrthoDB" id="6513042at2759"/>
<comment type="catalytic activity">
    <reaction evidence="1">
        <text>RNA(n) + a ribonucleoside 5'-triphosphate = RNA(n+1) + diphosphate</text>
        <dbReference type="Rhea" id="RHEA:21248"/>
        <dbReference type="Rhea" id="RHEA-COMP:14527"/>
        <dbReference type="Rhea" id="RHEA-COMP:17342"/>
        <dbReference type="ChEBI" id="CHEBI:33019"/>
        <dbReference type="ChEBI" id="CHEBI:61557"/>
        <dbReference type="ChEBI" id="CHEBI:140395"/>
        <dbReference type="EC" id="2.7.7.48"/>
    </reaction>
</comment>
<dbReference type="Proteomes" id="UP000054097">
    <property type="component" value="Unassembled WGS sequence"/>
</dbReference>
<evidence type="ECO:0000313" key="5">
    <source>
        <dbReference type="Proteomes" id="UP000054097"/>
    </source>
</evidence>
<evidence type="ECO:0000256" key="2">
    <source>
        <dbReference type="SAM" id="MobiDB-lite"/>
    </source>
</evidence>
<keyword evidence="1" id="KW-0808">Transferase</keyword>
<dbReference type="InterPro" id="IPR007855">
    <property type="entry name" value="RDRP"/>
</dbReference>
<evidence type="ECO:0000259" key="3">
    <source>
        <dbReference type="Pfam" id="PF05183"/>
    </source>
</evidence>
<reference evidence="4 5" key="1">
    <citation type="submission" date="2014-04" db="EMBL/GenBank/DDBJ databases">
        <authorList>
            <consortium name="DOE Joint Genome Institute"/>
            <person name="Kuo A."/>
            <person name="Zuccaro A."/>
            <person name="Kohler A."/>
            <person name="Nagy L.G."/>
            <person name="Floudas D."/>
            <person name="Copeland A."/>
            <person name="Barry K.W."/>
            <person name="Cichocki N."/>
            <person name="Veneault-Fourrey C."/>
            <person name="LaButti K."/>
            <person name="Lindquist E.A."/>
            <person name="Lipzen A."/>
            <person name="Lundell T."/>
            <person name="Morin E."/>
            <person name="Murat C."/>
            <person name="Sun H."/>
            <person name="Tunlid A."/>
            <person name="Henrissat B."/>
            <person name="Grigoriev I.V."/>
            <person name="Hibbett D.S."/>
            <person name="Martin F."/>
            <person name="Nordberg H.P."/>
            <person name="Cantor M.N."/>
            <person name="Hua S.X."/>
        </authorList>
    </citation>
    <scope>NUCLEOTIDE SEQUENCE [LARGE SCALE GENOMIC DNA]</scope>
    <source>
        <strain evidence="4 5">MAFF 305830</strain>
    </source>
</reference>
<keyword evidence="5" id="KW-1185">Reference proteome</keyword>
<proteinExistence type="inferred from homology"/>
<feature type="non-terminal residue" evidence="4">
    <location>
        <position position="1"/>
    </location>
</feature>
<comment type="similarity">
    <text evidence="1">Belongs to the RdRP family.</text>
</comment>
<dbReference type="Pfam" id="PF05183">
    <property type="entry name" value="RdRP"/>
    <property type="match status" value="1"/>
</dbReference>
<evidence type="ECO:0000313" key="4">
    <source>
        <dbReference type="EMBL" id="KIM33028.1"/>
    </source>
</evidence>
<dbReference type="GO" id="GO:0030422">
    <property type="term" value="P:siRNA processing"/>
    <property type="evidence" value="ECO:0007669"/>
    <property type="project" value="TreeGrafter"/>
</dbReference>
<dbReference type="GO" id="GO:0003723">
    <property type="term" value="F:RNA binding"/>
    <property type="evidence" value="ECO:0007669"/>
    <property type="project" value="UniProtKB-KW"/>
</dbReference>
<dbReference type="HOGENOM" id="CLU_001366_2_2_1"/>
<dbReference type="GO" id="GO:0031380">
    <property type="term" value="C:nuclear RNA-directed RNA polymerase complex"/>
    <property type="evidence" value="ECO:0007669"/>
    <property type="project" value="TreeGrafter"/>
</dbReference>
<sequence>MKPTIEAAIEEYGSTTISECIRLLEQRREEDEEHQSGMDLFQSILRNLRGDRRKKPLRQSNESGEIFHCHRVTVTPTSLILTGPLPDETNRVLRKYMKYQSNFIRVEFRDENRLQIRLDREVDSSKFMNDRVGTILQQGLTIAGREFEFLAYSSSALKEHAVWFINPFDGEEGRVDAEFIRSKLGDFSRVIKCPARYGARIAQAFSTTEPSITVVAEELIPIPDKKSNSDPPYLFTDGVGTISQEIAEEIWEGFTETRSKRSRRRLQTPSAYQIRLGGLKGMLCVDERLSGRIVCTRPSMDKFTAPDLTVEIARAFDRPMYMYLNRPLIMLLETLGLSKEPFMELQTDAVKQTVAASKSMDSASRLLEQHGLGTAFHMTSVLLNLHKINVDLESTRHDGQLISFIRRSLKFAVNHVLRDLKYKARIPVPDAWTLVGVADEYGYLKEGEIYAYVCTIDGKKQYIEGPVMISRSPTVHPGDARMVRAIGKPPENAPAGLARLTNCVVFSCKGERSLPSMLGGGDLDGDIYCLVMDKRLHPPKAHVPASYTQAKLQLLDRDATARDIAQFVVDYIKNDLLGIIANQILLTADLSPAVMADPDCLILAAKHSDAVDYPKTGQPVNFSDLPKPKSKRKPDWYANETNERKTGFYQSSRIIGHLFRAIHLPAIPEAQRVARRQNRQLEDNYENIELRAVTSIYLRSDSLIGQLLKRKLDEYVDLEYHAHGDIKGEIEEMLDIFEGYGDQLAYTCRNHSLAKWTPLTEEEVVAGTIVAKCSQPRMRADTITAMRRDSTSLVTATREAIEGEENNSLEDIILRAWTAWKVSVASGETFGARSFGLLALDIIFSSIRRIDTGAPY</sequence>
<organism evidence="4 5">
    <name type="scientific">Serendipita vermifera MAFF 305830</name>
    <dbReference type="NCBI Taxonomy" id="933852"/>
    <lineage>
        <taxon>Eukaryota</taxon>
        <taxon>Fungi</taxon>
        <taxon>Dikarya</taxon>
        <taxon>Basidiomycota</taxon>
        <taxon>Agaricomycotina</taxon>
        <taxon>Agaricomycetes</taxon>
        <taxon>Sebacinales</taxon>
        <taxon>Serendipitaceae</taxon>
        <taxon>Serendipita</taxon>
    </lineage>
</organism>
<accession>A0A0C2X4H2</accession>
<dbReference type="PANTHER" id="PTHR23079">
    <property type="entry name" value="RNA-DEPENDENT RNA POLYMERASE"/>
    <property type="match status" value="1"/>
</dbReference>
<gene>
    <name evidence="4" type="ORF">M408DRAFT_326698</name>
</gene>
<keyword evidence="1" id="KW-0694">RNA-binding</keyword>
<dbReference type="GO" id="GO:0003968">
    <property type="term" value="F:RNA-directed RNA polymerase activity"/>
    <property type="evidence" value="ECO:0007669"/>
    <property type="project" value="UniProtKB-KW"/>
</dbReference>
<dbReference type="InterPro" id="IPR057596">
    <property type="entry name" value="RDRP_core"/>
</dbReference>
<protein>
    <recommendedName>
        <fullName evidence="1">RNA-dependent RNA polymerase</fullName>
        <ecNumber evidence="1">2.7.7.48</ecNumber>
    </recommendedName>
</protein>
<feature type="region of interest" description="Disordered" evidence="2">
    <location>
        <begin position="616"/>
        <end position="635"/>
    </location>
</feature>
<dbReference type="PANTHER" id="PTHR23079:SF55">
    <property type="entry name" value="RNA-DIRECTED RNA POLYMERASE"/>
    <property type="match status" value="1"/>
</dbReference>
<reference evidence="5" key="2">
    <citation type="submission" date="2015-01" db="EMBL/GenBank/DDBJ databases">
        <title>Evolutionary Origins and Diversification of the Mycorrhizal Mutualists.</title>
        <authorList>
            <consortium name="DOE Joint Genome Institute"/>
            <consortium name="Mycorrhizal Genomics Consortium"/>
            <person name="Kohler A."/>
            <person name="Kuo A."/>
            <person name="Nagy L.G."/>
            <person name="Floudas D."/>
            <person name="Copeland A."/>
            <person name="Barry K.W."/>
            <person name="Cichocki N."/>
            <person name="Veneault-Fourrey C."/>
            <person name="LaButti K."/>
            <person name="Lindquist E.A."/>
            <person name="Lipzen A."/>
            <person name="Lundell T."/>
            <person name="Morin E."/>
            <person name="Murat C."/>
            <person name="Riley R."/>
            <person name="Ohm R."/>
            <person name="Sun H."/>
            <person name="Tunlid A."/>
            <person name="Henrissat B."/>
            <person name="Grigoriev I.V."/>
            <person name="Hibbett D.S."/>
            <person name="Martin F."/>
        </authorList>
    </citation>
    <scope>NUCLEOTIDE SEQUENCE [LARGE SCALE GENOMIC DNA]</scope>
    <source>
        <strain evidence="5">MAFF 305830</strain>
    </source>
</reference>
<dbReference type="AlphaFoldDB" id="A0A0C2X4H2"/>
<name>A0A0C2X4H2_SERVB</name>
<dbReference type="STRING" id="933852.A0A0C2X4H2"/>
<keyword evidence="1" id="KW-0548">Nucleotidyltransferase</keyword>
<keyword evidence="1" id="KW-0696">RNA-directed RNA polymerase</keyword>
<dbReference type="EC" id="2.7.7.48" evidence="1"/>